<dbReference type="AlphaFoldDB" id="A0A1X9LRY4"/>
<dbReference type="KEGG" id="cphy:B5808_05155"/>
<evidence type="ECO:0000259" key="4">
    <source>
        <dbReference type="Pfam" id="PF00933"/>
    </source>
</evidence>
<dbReference type="PANTHER" id="PTHR30480">
    <property type="entry name" value="BETA-HEXOSAMINIDASE-RELATED"/>
    <property type="match status" value="1"/>
</dbReference>
<dbReference type="RefSeq" id="WP_085018818.1">
    <property type="nucleotide sequence ID" value="NZ_BMHD01000002.1"/>
</dbReference>
<evidence type="ECO:0000256" key="2">
    <source>
        <dbReference type="ARBA" id="ARBA00022801"/>
    </source>
</evidence>
<name>A0A1X9LRY4_9MICO</name>
<dbReference type="GO" id="GO:0004553">
    <property type="term" value="F:hydrolase activity, hydrolyzing O-glycosyl compounds"/>
    <property type="evidence" value="ECO:0007669"/>
    <property type="project" value="InterPro"/>
</dbReference>
<gene>
    <name evidence="5" type="ORF">B5808_05155</name>
</gene>
<dbReference type="InterPro" id="IPR001764">
    <property type="entry name" value="Glyco_hydro_3_N"/>
</dbReference>
<dbReference type="InterPro" id="IPR019800">
    <property type="entry name" value="Glyco_hydro_3_AS"/>
</dbReference>
<evidence type="ECO:0000256" key="3">
    <source>
        <dbReference type="ARBA" id="ARBA00023295"/>
    </source>
</evidence>
<dbReference type="NCBIfam" id="NF003740">
    <property type="entry name" value="PRK05337.1"/>
    <property type="match status" value="1"/>
</dbReference>
<dbReference type="InterPro" id="IPR050226">
    <property type="entry name" value="NagZ_Beta-hexosaminidase"/>
</dbReference>
<reference evidence="5 6" key="1">
    <citation type="submission" date="2017-04" db="EMBL/GenBank/DDBJ databases">
        <authorList>
            <person name="Afonso C.L."/>
            <person name="Miller P.J."/>
            <person name="Scott M.A."/>
            <person name="Spackman E."/>
            <person name="Goraichik I."/>
            <person name="Dimitrov K.M."/>
            <person name="Suarez D.L."/>
            <person name="Swayne D.E."/>
        </authorList>
    </citation>
    <scope>NUCLEOTIDE SEQUENCE [LARGE SCALE GENOMIC DNA]</scope>
    <source>
        <strain evidence="6">XA(T)</strain>
    </source>
</reference>
<dbReference type="InterPro" id="IPR036962">
    <property type="entry name" value="Glyco_hydro_3_N_sf"/>
</dbReference>
<dbReference type="SUPFAM" id="SSF51445">
    <property type="entry name" value="(Trans)glycosidases"/>
    <property type="match status" value="1"/>
</dbReference>
<dbReference type="InterPro" id="IPR017853">
    <property type="entry name" value="GH"/>
</dbReference>
<protein>
    <submittedName>
        <fullName evidence="5">Beta-N-acetylhexosaminidase</fullName>
    </submittedName>
</protein>
<sequence>MNERTVLGTLLPGFEGSVLPDWVERMLREGLAGVCLFGENIVSPEQLRTLTRSIRAANPAAVIAIDEEGGDVTRLYYDRGAPFPGNAVLGRLDDVEATWAVGASVGAELAAVGIDLDLAPDVDVNSNALNPVIGIRSFGADPELVARHSVAWVQGLQSQGVAACVKHFPGHGDTAQDSHLALPTITASTELLRTRELLPFAASIDAGAAAVMSSHIVVSSVDDGVPATFSVPILQGILRVELGFRGVVVSDALDMAGASGDIGIPDAAVRALAAGCDLLCIGTRNSEEQMRAVARTIGEAVSTGRLEAIRVTDAADRVAALRRATDARATTAATDAVLDHERAPGGLAPEALTAAFRLPPDLRETLAAHDDWVVVRHEAIPNVAVGDVPWGPFDALAAADPRLAPVDAAAWSTGEIELDARAGVLFIGRDNARRPEARDMLARLRAEHPAVVAIDMGWPAEDDSAQIATFGGSAAVGEALAGFLVAAMGGSDRRTDS</sequence>
<proteinExistence type="inferred from homology"/>
<dbReference type="Pfam" id="PF00933">
    <property type="entry name" value="Glyco_hydro_3"/>
    <property type="match status" value="1"/>
</dbReference>
<evidence type="ECO:0000256" key="1">
    <source>
        <dbReference type="ARBA" id="ARBA00005336"/>
    </source>
</evidence>
<comment type="similarity">
    <text evidence="1">Belongs to the glycosyl hydrolase 3 family.</text>
</comment>
<dbReference type="Gene3D" id="3.20.20.300">
    <property type="entry name" value="Glycoside hydrolase, family 3, N-terminal domain"/>
    <property type="match status" value="1"/>
</dbReference>
<dbReference type="Proteomes" id="UP000192775">
    <property type="component" value="Chromosome"/>
</dbReference>
<keyword evidence="2" id="KW-0378">Hydrolase</keyword>
<dbReference type="EMBL" id="CP020715">
    <property type="protein sequence ID" value="ARJ04680.1"/>
    <property type="molecule type" value="Genomic_DNA"/>
</dbReference>
<dbReference type="STRING" id="1619308.B5808_05155"/>
<organism evidence="5 6">
    <name type="scientific">Cnuibacter physcomitrellae</name>
    <dbReference type="NCBI Taxonomy" id="1619308"/>
    <lineage>
        <taxon>Bacteria</taxon>
        <taxon>Bacillati</taxon>
        <taxon>Actinomycetota</taxon>
        <taxon>Actinomycetes</taxon>
        <taxon>Micrococcales</taxon>
        <taxon>Microbacteriaceae</taxon>
        <taxon>Cnuibacter</taxon>
    </lineage>
</organism>
<dbReference type="PANTHER" id="PTHR30480:SF16">
    <property type="entry name" value="GLYCOSIDE HYDROLASE FAMILY 3 DOMAIN PROTEIN"/>
    <property type="match status" value="1"/>
</dbReference>
<accession>A0A1X9LRY4</accession>
<keyword evidence="3" id="KW-0326">Glycosidase</keyword>
<evidence type="ECO:0000313" key="5">
    <source>
        <dbReference type="EMBL" id="ARJ04680.1"/>
    </source>
</evidence>
<evidence type="ECO:0000313" key="6">
    <source>
        <dbReference type="Proteomes" id="UP000192775"/>
    </source>
</evidence>
<dbReference type="GO" id="GO:0009254">
    <property type="term" value="P:peptidoglycan turnover"/>
    <property type="evidence" value="ECO:0007669"/>
    <property type="project" value="TreeGrafter"/>
</dbReference>
<feature type="domain" description="Glycoside hydrolase family 3 N-terminal" evidence="4">
    <location>
        <begin position="25"/>
        <end position="320"/>
    </location>
</feature>
<dbReference type="PROSITE" id="PS00775">
    <property type="entry name" value="GLYCOSYL_HYDROL_F3"/>
    <property type="match status" value="1"/>
</dbReference>
<keyword evidence="6" id="KW-1185">Reference proteome</keyword>
<dbReference type="GO" id="GO:0005975">
    <property type="term" value="P:carbohydrate metabolic process"/>
    <property type="evidence" value="ECO:0007669"/>
    <property type="project" value="InterPro"/>
</dbReference>